<accession>A0AAN5IEX3</accession>
<dbReference type="EMBL" id="BTRK01000006">
    <property type="protein sequence ID" value="GMR61635.1"/>
    <property type="molecule type" value="Genomic_DNA"/>
</dbReference>
<gene>
    <name evidence="1" type="ORF">PMAYCL1PPCAC_31830</name>
</gene>
<keyword evidence="2" id="KW-1185">Reference proteome</keyword>
<protein>
    <submittedName>
        <fullName evidence="1">Uncharacterized protein</fullName>
    </submittedName>
</protein>
<dbReference type="AlphaFoldDB" id="A0AAN5IEX3"/>
<comment type="caution">
    <text evidence="1">The sequence shown here is derived from an EMBL/GenBank/DDBJ whole genome shotgun (WGS) entry which is preliminary data.</text>
</comment>
<feature type="non-terminal residue" evidence="1">
    <location>
        <position position="1"/>
    </location>
</feature>
<evidence type="ECO:0000313" key="1">
    <source>
        <dbReference type="EMBL" id="GMR61635.1"/>
    </source>
</evidence>
<name>A0AAN5IEX3_9BILA</name>
<reference evidence="2" key="1">
    <citation type="submission" date="2022-10" db="EMBL/GenBank/DDBJ databases">
        <title>Genome assembly of Pristionchus species.</title>
        <authorList>
            <person name="Yoshida K."/>
            <person name="Sommer R.J."/>
        </authorList>
    </citation>
    <scope>NUCLEOTIDE SEQUENCE [LARGE SCALE GENOMIC DNA]</scope>
    <source>
        <strain evidence="2">RS5460</strain>
    </source>
</reference>
<organism evidence="1 2">
    <name type="scientific">Pristionchus mayeri</name>
    <dbReference type="NCBI Taxonomy" id="1317129"/>
    <lineage>
        <taxon>Eukaryota</taxon>
        <taxon>Metazoa</taxon>
        <taxon>Ecdysozoa</taxon>
        <taxon>Nematoda</taxon>
        <taxon>Chromadorea</taxon>
        <taxon>Rhabditida</taxon>
        <taxon>Rhabditina</taxon>
        <taxon>Diplogasteromorpha</taxon>
        <taxon>Diplogasteroidea</taxon>
        <taxon>Neodiplogasteridae</taxon>
        <taxon>Pristionchus</taxon>
    </lineage>
</organism>
<sequence length="462" mass="51913">RAIERLVESHADGAQYHVKGSIDCRTTASSLPHLSRMSDVVKSICDQLQIFIGSNRCFLMHDRDVVFTVNSSSSKRPVSKQLCVEDLTAIIDSLSPLPAGAPAEISQFWVRSSQSGLPFFVDVIRCKLTPTLDLLCLSESKSNALIRTIMLFIDALEKICERDADVLTIMKKLDENVDIVSRLLVEMVFDRPHPSTITSSYLRNPVKTANYFRSLWQRLYQDLSSGIDEPMNERKPFLHNIKSTLSMLSLSTFGSTFTMNTVRRTTVPSSANALASYMHKQILNLLQEIVSDVKHNASKYKLSLFLTSMEKIYRKRQEAQLRKDKVSDVFNGDFSKFSPSALRLDMEAYSIRTEEHRIDFSYIPGEFESFIGSSSLPAHLNFACTDVKGPDGKHYRVIQWCPPAKAPSKMSSLFGASGSKPSSVVVTALFNTYVHKQLSFSQVQKLATTLEPLVLNCANFYN</sequence>
<dbReference type="Proteomes" id="UP001328107">
    <property type="component" value="Unassembled WGS sequence"/>
</dbReference>
<proteinExistence type="predicted"/>
<evidence type="ECO:0000313" key="2">
    <source>
        <dbReference type="Proteomes" id="UP001328107"/>
    </source>
</evidence>